<organism evidence="2 3">
    <name type="scientific">Colletotrichum tamarilloi</name>
    <dbReference type="NCBI Taxonomy" id="1209934"/>
    <lineage>
        <taxon>Eukaryota</taxon>
        <taxon>Fungi</taxon>
        <taxon>Dikarya</taxon>
        <taxon>Ascomycota</taxon>
        <taxon>Pezizomycotina</taxon>
        <taxon>Sordariomycetes</taxon>
        <taxon>Hypocreomycetidae</taxon>
        <taxon>Glomerellales</taxon>
        <taxon>Glomerellaceae</taxon>
        <taxon>Colletotrichum</taxon>
        <taxon>Colletotrichum acutatum species complex</taxon>
    </lineage>
</organism>
<accession>A0ABQ9QGY0</accession>
<reference evidence="2 3" key="1">
    <citation type="submission" date="2016-10" db="EMBL/GenBank/DDBJ databases">
        <title>The genome sequence of Colletotrichum fioriniae PJ7.</title>
        <authorList>
            <person name="Baroncelli R."/>
        </authorList>
    </citation>
    <scope>NUCLEOTIDE SEQUENCE [LARGE SCALE GENOMIC DNA]</scope>
    <source>
        <strain evidence="2 3">Tom-12</strain>
    </source>
</reference>
<protein>
    <recommendedName>
        <fullName evidence="4">Ankyrin repeat protein</fullName>
    </recommendedName>
</protein>
<dbReference type="Gene3D" id="1.25.40.20">
    <property type="entry name" value="Ankyrin repeat-containing domain"/>
    <property type="match status" value="1"/>
</dbReference>
<dbReference type="Proteomes" id="UP001227543">
    <property type="component" value="Unassembled WGS sequence"/>
</dbReference>
<evidence type="ECO:0000256" key="1">
    <source>
        <dbReference type="PROSITE-ProRule" id="PRU00023"/>
    </source>
</evidence>
<dbReference type="PROSITE" id="PS50088">
    <property type="entry name" value="ANK_REPEAT"/>
    <property type="match status" value="1"/>
</dbReference>
<dbReference type="GeneID" id="85417218"/>
<keyword evidence="3" id="KW-1185">Reference proteome</keyword>
<dbReference type="SUPFAM" id="SSF48403">
    <property type="entry name" value="Ankyrin repeat"/>
    <property type="match status" value="1"/>
</dbReference>
<comment type="caution">
    <text evidence="2">The sequence shown here is derived from an EMBL/GenBank/DDBJ whole genome shotgun (WGS) entry which is preliminary data.</text>
</comment>
<evidence type="ECO:0000313" key="2">
    <source>
        <dbReference type="EMBL" id="KAK1467811.1"/>
    </source>
</evidence>
<gene>
    <name evidence="2" type="ORF">CTAM01_16988</name>
</gene>
<evidence type="ECO:0008006" key="4">
    <source>
        <dbReference type="Google" id="ProtNLM"/>
    </source>
</evidence>
<feature type="repeat" description="ANK" evidence="1">
    <location>
        <begin position="162"/>
        <end position="200"/>
    </location>
</feature>
<proteinExistence type="predicted"/>
<dbReference type="EMBL" id="MLFU01000298">
    <property type="protein sequence ID" value="KAK1467811.1"/>
    <property type="molecule type" value="Genomic_DNA"/>
</dbReference>
<evidence type="ECO:0000313" key="3">
    <source>
        <dbReference type="Proteomes" id="UP001227543"/>
    </source>
</evidence>
<sequence>MVLLPRAMRDPAVLARAVTYDRPEFLCQALDAPANPKWAIADRELSAHVHEALLKGSFRAANALLDIGARVLCGTFLPRRSLCEGANVDPGSPDFSCCYLGSLALAARSGYHMKFWYKPSAQYSSEREFWKWKKRAMEKIVQQLRDILVLEVDGQGGLSSWDYQTELNLALIEAASSHAHSNEVIDFLLDNGADVNAETDSWDVGLVLFNALNEGRPSLFKSKVEYLLDQGVDVSRVRSTEGDQTPLQFLLTKLYRSCQYSSDSSTTIARFFALMDVLEDLGCLKWPTALLTSVESDEFDGINGSGGLGCVDEALALEASARDARSGLLDPHEPGVRELQMIFSDPDVSLQSLKEALWDRIT</sequence>
<dbReference type="InterPro" id="IPR002110">
    <property type="entry name" value="Ankyrin_rpt"/>
</dbReference>
<dbReference type="InterPro" id="IPR036770">
    <property type="entry name" value="Ankyrin_rpt-contain_sf"/>
</dbReference>
<name>A0ABQ9QGY0_9PEZI</name>
<dbReference type="RefSeq" id="XP_060372440.1">
    <property type="nucleotide sequence ID" value="XM_060532980.1"/>
</dbReference>
<keyword evidence="1" id="KW-0040">ANK repeat</keyword>